<dbReference type="SUPFAM" id="SSF53335">
    <property type="entry name" value="S-adenosyl-L-methionine-dependent methyltransferases"/>
    <property type="match status" value="1"/>
</dbReference>
<accession>A0ABU8EUF5</accession>
<evidence type="ECO:0000313" key="1">
    <source>
        <dbReference type="EMBL" id="MEI4550592.1"/>
    </source>
</evidence>
<keyword evidence="1" id="KW-0808">Transferase</keyword>
<organism evidence="1 2">
    <name type="scientific">Pseudoalteromonas spongiae</name>
    <dbReference type="NCBI Taxonomy" id="298657"/>
    <lineage>
        <taxon>Bacteria</taxon>
        <taxon>Pseudomonadati</taxon>
        <taxon>Pseudomonadota</taxon>
        <taxon>Gammaproteobacteria</taxon>
        <taxon>Alteromonadales</taxon>
        <taxon>Pseudoalteromonadaceae</taxon>
        <taxon>Pseudoalteromonas</taxon>
    </lineage>
</organism>
<reference evidence="1 2" key="1">
    <citation type="submission" date="2023-12" db="EMBL/GenBank/DDBJ databases">
        <title>Friends and Foes: Symbiotic and Algicidal bacterial influence on Karenia brevis blooms.</title>
        <authorList>
            <person name="Fei C."/>
            <person name="Mohamed A.R."/>
            <person name="Booker A."/>
            <person name="Arshad M."/>
            <person name="Klass S."/>
            <person name="Ahn S."/>
            <person name="Gilbert P.M."/>
            <person name="Heil C.A."/>
            <person name="Martinez J.M."/>
            <person name="Amin S.A."/>
        </authorList>
    </citation>
    <scope>NUCLEOTIDE SEQUENCE [LARGE SCALE GENOMIC DNA]</scope>
    <source>
        <strain evidence="1 2">CE15</strain>
    </source>
</reference>
<dbReference type="InterPro" id="IPR029063">
    <property type="entry name" value="SAM-dependent_MTases_sf"/>
</dbReference>
<dbReference type="GO" id="GO:0008168">
    <property type="term" value="F:methyltransferase activity"/>
    <property type="evidence" value="ECO:0007669"/>
    <property type="project" value="UniProtKB-KW"/>
</dbReference>
<protein>
    <submittedName>
        <fullName evidence="1">SAM-dependent methyltransferase</fullName>
    </submittedName>
</protein>
<evidence type="ECO:0000313" key="2">
    <source>
        <dbReference type="Proteomes" id="UP001382455"/>
    </source>
</evidence>
<dbReference type="EMBL" id="JBAWKS010000001">
    <property type="protein sequence ID" value="MEI4550592.1"/>
    <property type="molecule type" value="Genomic_DNA"/>
</dbReference>
<dbReference type="GO" id="GO:0032259">
    <property type="term" value="P:methylation"/>
    <property type="evidence" value="ECO:0007669"/>
    <property type="project" value="UniProtKB-KW"/>
</dbReference>
<gene>
    <name evidence="1" type="ORF">WAE96_13060</name>
</gene>
<name>A0ABU8EUF5_9GAMM</name>
<dbReference type="RefSeq" id="WP_010561563.1">
    <property type="nucleotide sequence ID" value="NZ_JBAWKS010000001.1"/>
</dbReference>
<keyword evidence="2" id="KW-1185">Reference proteome</keyword>
<proteinExistence type="predicted"/>
<keyword evidence="1" id="KW-0489">Methyltransferase</keyword>
<dbReference type="Gene3D" id="3.40.50.150">
    <property type="entry name" value="Vaccinia Virus protein VP39"/>
    <property type="match status" value="1"/>
</dbReference>
<dbReference type="Proteomes" id="UP001382455">
    <property type="component" value="Unassembled WGS sequence"/>
</dbReference>
<comment type="caution">
    <text evidence="1">The sequence shown here is derived from an EMBL/GenBank/DDBJ whole genome shotgun (WGS) entry which is preliminary data.</text>
</comment>
<sequence>MVSIDFVNNANMLGTLVCLRKTPIGTCTVRQLEDVRWLLIDNTLQSVSDLTQPQQFLLPHLQQLASLWQTLPEPSNILEVGLGGGAIRNYLNASYPHCNITTIEKSQDIIELYTQYFASLPQSNLIAGDITTYHFSNSYNWIVLDLFSKQDCPIFLFQHEFYQRVKSLFVDDANRHLFINFICESAQQLNSLRTVLTSVFKADVTIYAIKDYNNKIVHLHF</sequence>